<dbReference type="GO" id="GO:0003677">
    <property type="term" value="F:DNA binding"/>
    <property type="evidence" value="ECO:0007669"/>
    <property type="project" value="UniProtKB-KW"/>
</dbReference>
<evidence type="ECO:0000313" key="9">
    <source>
        <dbReference type="EMBL" id="MBD8064960.1"/>
    </source>
</evidence>
<dbReference type="InterPro" id="IPR000838">
    <property type="entry name" value="RNA_pol_sigma70_ECF_CS"/>
</dbReference>
<dbReference type="SUPFAM" id="SSF88946">
    <property type="entry name" value="Sigma2 domain of RNA polymerase sigma factors"/>
    <property type="match status" value="1"/>
</dbReference>
<dbReference type="InterPro" id="IPR013249">
    <property type="entry name" value="RNA_pol_sigma70_r4_t2"/>
</dbReference>
<dbReference type="EMBL" id="JACYFU010000001">
    <property type="protein sequence ID" value="MBD8064960.1"/>
    <property type="molecule type" value="Genomic_DNA"/>
</dbReference>
<dbReference type="PROSITE" id="PS01063">
    <property type="entry name" value="SIGMA70_ECF"/>
    <property type="match status" value="1"/>
</dbReference>
<protein>
    <recommendedName>
        <fullName evidence="6">RNA polymerase sigma factor</fullName>
    </recommendedName>
</protein>
<keyword evidence="10" id="KW-1185">Reference proteome</keyword>
<dbReference type="Gene3D" id="1.10.10.10">
    <property type="entry name" value="Winged helix-like DNA-binding domain superfamily/Winged helix DNA-binding domain"/>
    <property type="match status" value="1"/>
</dbReference>
<dbReference type="Pfam" id="PF04542">
    <property type="entry name" value="Sigma70_r2"/>
    <property type="match status" value="1"/>
</dbReference>
<evidence type="ECO:0000313" key="10">
    <source>
        <dbReference type="Proteomes" id="UP000654108"/>
    </source>
</evidence>
<reference evidence="9" key="1">
    <citation type="submission" date="2020-09" db="EMBL/GenBank/DDBJ databases">
        <title>Genome seq and assembly of Devosia sp.</title>
        <authorList>
            <person name="Chhetri G."/>
        </authorList>
    </citation>
    <scope>NUCLEOTIDE SEQUENCE</scope>
    <source>
        <strain evidence="9">PTR5</strain>
    </source>
</reference>
<evidence type="ECO:0000256" key="2">
    <source>
        <dbReference type="ARBA" id="ARBA00023015"/>
    </source>
</evidence>
<evidence type="ECO:0000256" key="1">
    <source>
        <dbReference type="ARBA" id="ARBA00010641"/>
    </source>
</evidence>
<organism evidence="9 10">
    <name type="scientific">Devosia oryzisoli</name>
    <dbReference type="NCBI Taxonomy" id="2774138"/>
    <lineage>
        <taxon>Bacteria</taxon>
        <taxon>Pseudomonadati</taxon>
        <taxon>Pseudomonadota</taxon>
        <taxon>Alphaproteobacteria</taxon>
        <taxon>Hyphomicrobiales</taxon>
        <taxon>Devosiaceae</taxon>
        <taxon>Devosia</taxon>
    </lineage>
</organism>
<dbReference type="Gene3D" id="1.10.1740.10">
    <property type="match status" value="1"/>
</dbReference>
<dbReference type="InterPro" id="IPR036388">
    <property type="entry name" value="WH-like_DNA-bd_sf"/>
</dbReference>
<comment type="caution">
    <text evidence="9">The sequence shown here is derived from an EMBL/GenBank/DDBJ whole genome shotgun (WGS) entry which is preliminary data.</text>
</comment>
<keyword evidence="2 6" id="KW-0805">Transcription regulation</keyword>
<dbReference type="GO" id="GO:0016987">
    <property type="term" value="F:sigma factor activity"/>
    <property type="evidence" value="ECO:0007669"/>
    <property type="project" value="UniProtKB-KW"/>
</dbReference>
<dbReference type="NCBIfam" id="TIGR02937">
    <property type="entry name" value="sigma70-ECF"/>
    <property type="match status" value="1"/>
</dbReference>
<dbReference type="RefSeq" id="WP_191773390.1">
    <property type="nucleotide sequence ID" value="NZ_JACYFU010000001.1"/>
</dbReference>
<dbReference type="NCBIfam" id="NF008888">
    <property type="entry name" value="PRK11922.1"/>
    <property type="match status" value="1"/>
</dbReference>
<evidence type="ECO:0000256" key="5">
    <source>
        <dbReference type="ARBA" id="ARBA00023163"/>
    </source>
</evidence>
<dbReference type="Pfam" id="PF08281">
    <property type="entry name" value="Sigma70_r4_2"/>
    <property type="match status" value="1"/>
</dbReference>
<keyword evidence="5 6" id="KW-0804">Transcription</keyword>
<dbReference type="InterPro" id="IPR007627">
    <property type="entry name" value="RNA_pol_sigma70_r2"/>
</dbReference>
<sequence length="235" mass="26263">MAVLAIDQERDVSSLDDEALVDLARHRVEAAVRTLIQRHNQRLFRTARAILRSDSEAEDVVQASYVKAFTHLDGFRGDAAFSTWITRIALNEALGRARTRRPTVGVEHIELQQEQAGGEIIFLSAAAADPEQEMARHEIRGLLEGAIDELPDAYRLVLVLRDVEGLSVEETAVQLAIKPDTVRSRLFRARRLLRIAIEQQAKGSFAALFPFDGARCVSMADRVIEALRESEHKLS</sequence>
<dbReference type="AlphaFoldDB" id="A0A927FRL7"/>
<evidence type="ECO:0000256" key="4">
    <source>
        <dbReference type="ARBA" id="ARBA00023125"/>
    </source>
</evidence>
<gene>
    <name evidence="9" type="ORF">IC608_05680</name>
</gene>
<name>A0A927FRL7_9HYPH</name>
<dbReference type="InterPro" id="IPR039425">
    <property type="entry name" value="RNA_pol_sigma-70-like"/>
</dbReference>
<dbReference type="InterPro" id="IPR013325">
    <property type="entry name" value="RNA_pol_sigma_r2"/>
</dbReference>
<keyword evidence="4 6" id="KW-0238">DNA-binding</keyword>
<dbReference type="GO" id="GO:0006352">
    <property type="term" value="P:DNA-templated transcription initiation"/>
    <property type="evidence" value="ECO:0007669"/>
    <property type="project" value="InterPro"/>
</dbReference>
<dbReference type="InterPro" id="IPR014284">
    <property type="entry name" value="RNA_pol_sigma-70_dom"/>
</dbReference>
<comment type="similarity">
    <text evidence="1 6">Belongs to the sigma-70 factor family. ECF subfamily.</text>
</comment>
<evidence type="ECO:0000256" key="3">
    <source>
        <dbReference type="ARBA" id="ARBA00023082"/>
    </source>
</evidence>
<evidence type="ECO:0000259" key="8">
    <source>
        <dbReference type="Pfam" id="PF08281"/>
    </source>
</evidence>
<evidence type="ECO:0000259" key="7">
    <source>
        <dbReference type="Pfam" id="PF04542"/>
    </source>
</evidence>
<dbReference type="PANTHER" id="PTHR43133">
    <property type="entry name" value="RNA POLYMERASE ECF-TYPE SIGMA FACTO"/>
    <property type="match status" value="1"/>
</dbReference>
<dbReference type="InterPro" id="IPR013324">
    <property type="entry name" value="RNA_pol_sigma_r3/r4-like"/>
</dbReference>
<feature type="domain" description="RNA polymerase sigma-70 region 2" evidence="7">
    <location>
        <begin position="35"/>
        <end position="101"/>
    </location>
</feature>
<feature type="domain" description="RNA polymerase sigma factor 70 region 4 type 2" evidence="8">
    <location>
        <begin position="142"/>
        <end position="193"/>
    </location>
</feature>
<dbReference type="Proteomes" id="UP000654108">
    <property type="component" value="Unassembled WGS sequence"/>
</dbReference>
<dbReference type="PANTHER" id="PTHR43133:SF51">
    <property type="entry name" value="RNA POLYMERASE SIGMA FACTOR"/>
    <property type="match status" value="1"/>
</dbReference>
<accession>A0A927FRL7</accession>
<dbReference type="SUPFAM" id="SSF88659">
    <property type="entry name" value="Sigma3 and sigma4 domains of RNA polymerase sigma factors"/>
    <property type="match status" value="1"/>
</dbReference>
<proteinExistence type="inferred from homology"/>
<keyword evidence="3 6" id="KW-0731">Sigma factor</keyword>
<evidence type="ECO:0000256" key="6">
    <source>
        <dbReference type="RuleBase" id="RU000716"/>
    </source>
</evidence>